<protein>
    <recommendedName>
        <fullName evidence="3">DUF7260 domain-containing protein</fullName>
    </recommendedName>
</protein>
<dbReference type="Proteomes" id="UP001596296">
    <property type="component" value="Unassembled WGS sequence"/>
</dbReference>
<comment type="caution">
    <text evidence="4">The sequence shown here is derived from an EMBL/GenBank/DDBJ whole genome shotgun (WGS) entry which is preliminary data.</text>
</comment>
<sequence length="284" mass="31597">MSTGSKRAGDDGGERRKEDARNDGSLDPERTRDRLESMRGALRTERRRLVDERQAFGAFRKRLSEIDPGQPPTGRSAGSRVVGTAPARSVSPGLVAVRDAYEETVMSVPHYAEDYDDTYPESLEAEFGAGMAAALTRGSALDPSLKRELSGAAGRLRENRDAFVGTLDTEASSLSARSDRLLELDAELQGIANAEFGDMDFGALDAHRARIEALRDRCEEDVRERQETIHEQRRELRVPGDSPDVPRYLYREQPARHPILSMLADRIDRLDALRSTVETAMARR</sequence>
<evidence type="ECO:0000256" key="1">
    <source>
        <dbReference type="SAM" id="Coils"/>
    </source>
</evidence>
<evidence type="ECO:0000313" key="5">
    <source>
        <dbReference type="Proteomes" id="UP001596296"/>
    </source>
</evidence>
<dbReference type="InterPro" id="IPR055684">
    <property type="entry name" value="DUF7260"/>
</dbReference>
<feature type="region of interest" description="Disordered" evidence="2">
    <location>
        <begin position="59"/>
        <end position="84"/>
    </location>
</feature>
<gene>
    <name evidence="4" type="ORF">ACFQE9_08090</name>
</gene>
<dbReference type="EMBL" id="JBHSXL010000006">
    <property type="protein sequence ID" value="MFC6892564.1"/>
    <property type="molecule type" value="Genomic_DNA"/>
</dbReference>
<feature type="compositionally biased region" description="Basic and acidic residues" evidence="2">
    <location>
        <begin position="7"/>
        <end position="47"/>
    </location>
</feature>
<proteinExistence type="predicted"/>
<keyword evidence="1" id="KW-0175">Coiled coil</keyword>
<name>A0ABD5UXK2_9EURY</name>
<keyword evidence="5" id="KW-1185">Reference proteome</keyword>
<reference evidence="4 5" key="1">
    <citation type="journal article" date="2019" name="Int. J. Syst. Evol. Microbiol.">
        <title>The Global Catalogue of Microorganisms (GCM) 10K type strain sequencing project: providing services to taxonomists for standard genome sequencing and annotation.</title>
        <authorList>
            <consortium name="The Broad Institute Genomics Platform"/>
            <consortium name="The Broad Institute Genome Sequencing Center for Infectious Disease"/>
            <person name="Wu L."/>
            <person name="Ma J."/>
        </authorList>
    </citation>
    <scope>NUCLEOTIDE SEQUENCE [LARGE SCALE GENOMIC DNA]</scope>
    <source>
        <strain evidence="4 5">SKJ47</strain>
    </source>
</reference>
<feature type="coiled-coil region" evidence="1">
    <location>
        <begin position="204"/>
        <end position="235"/>
    </location>
</feature>
<dbReference type="Pfam" id="PF23921">
    <property type="entry name" value="DUF7260"/>
    <property type="match status" value="1"/>
</dbReference>
<accession>A0ABD5UXK2</accession>
<dbReference type="RefSeq" id="WP_379742977.1">
    <property type="nucleotide sequence ID" value="NZ_JBHSVN010000001.1"/>
</dbReference>
<evidence type="ECO:0000313" key="4">
    <source>
        <dbReference type="EMBL" id="MFC6892564.1"/>
    </source>
</evidence>
<feature type="region of interest" description="Disordered" evidence="2">
    <location>
        <begin position="1"/>
        <end position="47"/>
    </location>
</feature>
<organism evidence="4 5">
    <name type="scientific">Halopenitus salinus</name>
    <dbReference type="NCBI Taxonomy" id="1198295"/>
    <lineage>
        <taxon>Archaea</taxon>
        <taxon>Methanobacteriati</taxon>
        <taxon>Methanobacteriota</taxon>
        <taxon>Stenosarchaea group</taxon>
        <taxon>Halobacteria</taxon>
        <taxon>Halobacteriales</taxon>
        <taxon>Haloferacaceae</taxon>
        <taxon>Halopenitus</taxon>
    </lineage>
</organism>
<evidence type="ECO:0000256" key="2">
    <source>
        <dbReference type="SAM" id="MobiDB-lite"/>
    </source>
</evidence>
<feature type="domain" description="DUF7260" evidence="3">
    <location>
        <begin position="34"/>
        <end position="273"/>
    </location>
</feature>
<dbReference type="AlphaFoldDB" id="A0ABD5UXK2"/>
<evidence type="ECO:0000259" key="3">
    <source>
        <dbReference type="Pfam" id="PF23921"/>
    </source>
</evidence>